<feature type="compositionally biased region" description="Polar residues" evidence="1">
    <location>
        <begin position="94"/>
        <end position="113"/>
    </location>
</feature>
<reference evidence="2 3" key="1">
    <citation type="submission" date="2020-10" db="EMBL/GenBank/DDBJ databases">
        <title>Sequencing the genomes of 1000 actinobacteria strains.</title>
        <authorList>
            <person name="Klenk H.-P."/>
        </authorList>
    </citation>
    <scope>NUCLEOTIDE SEQUENCE [LARGE SCALE GENOMIC DNA]</scope>
    <source>
        <strain evidence="2 3">DSM 46744</strain>
    </source>
</reference>
<feature type="region of interest" description="Disordered" evidence="1">
    <location>
        <begin position="89"/>
        <end position="113"/>
    </location>
</feature>
<name>A0ABR9JI53_9ACTN</name>
<organism evidence="2 3">
    <name type="scientific">Actinomadura algeriensis</name>
    <dbReference type="NCBI Taxonomy" id="1679523"/>
    <lineage>
        <taxon>Bacteria</taxon>
        <taxon>Bacillati</taxon>
        <taxon>Actinomycetota</taxon>
        <taxon>Actinomycetes</taxon>
        <taxon>Streptosporangiales</taxon>
        <taxon>Thermomonosporaceae</taxon>
        <taxon>Actinomadura</taxon>
    </lineage>
</organism>
<dbReference type="Proteomes" id="UP000627838">
    <property type="component" value="Unassembled WGS sequence"/>
</dbReference>
<sequence length="141" mass="15033">MTWWAVIVLLLVWAWQAEEVQLWALPLLAWGYYELGAVPTLCGVETTRGHPCKNPARGRLMACTAQPSHAGYKTDALLRLVGVRRPPRPIAASASRSDNAPSPGDQSSGEATVESKQTLMIALTLIATVAGVVQTILTAAG</sequence>
<protein>
    <submittedName>
        <fullName evidence="2">Uncharacterized protein</fullName>
    </submittedName>
</protein>
<gene>
    <name evidence="2" type="ORF">H4W34_000064</name>
</gene>
<comment type="caution">
    <text evidence="2">The sequence shown here is derived from an EMBL/GenBank/DDBJ whole genome shotgun (WGS) entry which is preliminary data.</text>
</comment>
<proteinExistence type="predicted"/>
<dbReference type="RefSeq" id="WP_192757271.1">
    <property type="nucleotide sequence ID" value="NZ_JADBDZ010000001.1"/>
</dbReference>
<accession>A0ABR9JI53</accession>
<evidence type="ECO:0000313" key="2">
    <source>
        <dbReference type="EMBL" id="MBE1530231.1"/>
    </source>
</evidence>
<evidence type="ECO:0000256" key="1">
    <source>
        <dbReference type="SAM" id="MobiDB-lite"/>
    </source>
</evidence>
<dbReference type="EMBL" id="JADBDZ010000001">
    <property type="protein sequence ID" value="MBE1530231.1"/>
    <property type="molecule type" value="Genomic_DNA"/>
</dbReference>
<evidence type="ECO:0000313" key="3">
    <source>
        <dbReference type="Proteomes" id="UP000627838"/>
    </source>
</evidence>
<keyword evidence="3" id="KW-1185">Reference proteome</keyword>